<name>A0AA41V2B2_PAPNU</name>
<dbReference type="Gene3D" id="3.90.70.10">
    <property type="entry name" value="Cysteine proteinases"/>
    <property type="match status" value="1"/>
</dbReference>
<proteinExistence type="inferred from homology"/>
<feature type="region of interest" description="Disordered" evidence="6">
    <location>
        <begin position="363"/>
        <end position="387"/>
    </location>
</feature>
<evidence type="ECO:0000256" key="4">
    <source>
        <dbReference type="ARBA" id="ARBA00022807"/>
    </source>
</evidence>
<accession>A0AA41V2B2</accession>
<dbReference type="InterPro" id="IPR025660">
    <property type="entry name" value="Pept_his_AS"/>
</dbReference>
<dbReference type="PROSITE" id="PS00640">
    <property type="entry name" value="THIOL_PROTEASE_ASN"/>
    <property type="match status" value="1"/>
</dbReference>
<dbReference type="InterPro" id="IPR025661">
    <property type="entry name" value="Pept_asp_AS"/>
</dbReference>
<evidence type="ECO:0000259" key="9">
    <source>
        <dbReference type="SMART" id="SM00848"/>
    </source>
</evidence>
<protein>
    <recommendedName>
        <fullName evidence="12">Cysteine protease</fullName>
    </recommendedName>
</protein>
<feature type="chain" id="PRO_5041337554" description="Cysteine protease" evidence="7">
    <location>
        <begin position="27"/>
        <end position="387"/>
    </location>
</feature>
<keyword evidence="2" id="KW-0645">Protease</keyword>
<sequence length="387" mass="42850">MALSKSFSSPAIVFALLFTFMAVSAALDMSIISYNEKHGVVFSDDDVRTEKELLHLYESWLVRHGKNYNLLGEKERRFEIFKDNLKFIDRHNSEKHSYTVGLNSFADLSNEEYKRMYLGTKIDQEKRLGNPKSDRYAVNAGDELPEHVDWREEGAVVGVKNQGSCGSCWAFSTVAAVESLNKIATGDLVSLSEQELVDCDTSNSGCNGGLMDYAFQFIIKNGGIDTEDDYPYKAKDGECDVSKKNTHVVTIDGFEDVPANDEKALQKAVSNQPVSVAIEASGLGFQLYTSGVYTGRCGTALDHGVTAVGYGTENGTDYWIVRNSWGPQWGEEGYIRLERNLAYTNKGKCGIAKMASYPLKKSYNPPKPAPSPPPAEHHWAFRKAGPI</sequence>
<evidence type="ECO:0000256" key="3">
    <source>
        <dbReference type="ARBA" id="ARBA00022801"/>
    </source>
</evidence>
<keyword evidence="5" id="KW-1015">Disulfide bond</keyword>
<evidence type="ECO:0000259" key="8">
    <source>
        <dbReference type="SMART" id="SM00645"/>
    </source>
</evidence>
<comment type="caution">
    <text evidence="10">The sequence shown here is derived from an EMBL/GenBank/DDBJ whole genome shotgun (WGS) entry which is preliminary data.</text>
</comment>
<organism evidence="10 11">
    <name type="scientific">Papaver nudicaule</name>
    <name type="common">Iceland poppy</name>
    <dbReference type="NCBI Taxonomy" id="74823"/>
    <lineage>
        <taxon>Eukaryota</taxon>
        <taxon>Viridiplantae</taxon>
        <taxon>Streptophyta</taxon>
        <taxon>Embryophyta</taxon>
        <taxon>Tracheophyta</taxon>
        <taxon>Spermatophyta</taxon>
        <taxon>Magnoliopsida</taxon>
        <taxon>Ranunculales</taxon>
        <taxon>Papaveraceae</taxon>
        <taxon>Papaveroideae</taxon>
        <taxon>Papaver</taxon>
    </lineage>
</organism>
<dbReference type="InterPro" id="IPR038765">
    <property type="entry name" value="Papain-like_cys_pep_sf"/>
</dbReference>
<dbReference type="Pfam" id="PF00112">
    <property type="entry name" value="Peptidase_C1"/>
    <property type="match status" value="1"/>
</dbReference>
<dbReference type="GO" id="GO:0008234">
    <property type="term" value="F:cysteine-type peptidase activity"/>
    <property type="evidence" value="ECO:0007669"/>
    <property type="project" value="UniProtKB-KW"/>
</dbReference>
<dbReference type="PRINTS" id="PR00705">
    <property type="entry name" value="PAPAIN"/>
</dbReference>
<dbReference type="SMART" id="SM00645">
    <property type="entry name" value="Pept_C1"/>
    <property type="match status" value="1"/>
</dbReference>
<dbReference type="EMBL" id="JAJJMA010076783">
    <property type="protein sequence ID" value="MCL7028206.1"/>
    <property type="molecule type" value="Genomic_DNA"/>
</dbReference>
<dbReference type="PANTHER" id="PTHR12411">
    <property type="entry name" value="CYSTEINE PROTEASE FAMILY C1-RELATED"/>
    <property type="match status" value="1"/>
</dbReference>
<feature type="compositionally biased region" description="Pro residues" evidence="6">
    <location>
        <begin position="365"/>
        <end position="374"/>
    </location>
</feature>
<evidence type="ECO:0008006" key="12">
    <source>
        <dbReference type="Google" id="ProtNLM"/>
    </source>
</evidence>
<reference evidence="10" key="1">
    <citation type="submission" date="2022-03" db="EMBL/GenBank/DDBJ databases">
        <title>A functionally conserved STORR gene fusion in Papaver species that diverged 16.8 million years ago.</title>
        <authorList>
            <person name="Catania T."/>
        </authorList>
    </citation>
    <scope>NUCLEOTIDE SEQUENCE</scope>
    <source>
        <strain evidence="10">S-191538</strain>
    </source>
</reference>
<dbReference type="Pfam" id="PF08246">
    <property type="entry name" value="Inhibitor_I29"/>
    <property type="match status" value="1"/>
</dbReference>
<feature type="domain" description="Peptidase C1A papain C-terminal" evidence="8">
    <location>
        <begin position="144"/>
        <end position="359"/>
    </location>
</feature>
<dbReference type="CDD" id="cd02248">
    <property type="entry name" value="Peptidase_C1A"/>
    <property type="match status" value="1"/>
</dbReference>
<keyword evidence="3" id="KW-0378">Hydrolase</keyword>
<evidence type="ECO:0000256" key="1">
    <source>
        <dbReference type="ARBA" id="ARBA00008455"/>
    </source>
</evidence>
<feature type="domain" description="Cathepsin propeptide inhibitor" evidence="9">
    <location>
        <begin position="57"/>
        <end position="113"/>
    </location>
</feature>
<keyword evidence="11" id="KW-1185">Reference proteome</keyword>
<feature type="signal peptide" evidence="7">
    <location>
        <begin position="1"/>
        <end position="26"/>
    </location>
</feature>
<dbReference type="InterPro" id="IPR000169">
    <property type="entry name" value="Pept_cys_AS"/>
</dbReference>
<dbReference type="GO" id="GO:0006508">
    <property type="term" value="P:proteolysis"/>
    <property type="evidence" value="ECO:0007669"/>
    <property type="project" value="UniProtKB-KW"/>
</dbReference>
<keyword evidence="4" id="KW-0788">Thiol protease</keyword>
<dbReference type="AlphaFoldDB" id="A0AA41V2B2"/>
<dbReference type="InterPro" id="IPR013201">
    <property type="entry name" value="Prot_inhib_I29"/>
</dbReference>
<dbReference type="InterPro" id="IPR013128">
    <property type="entry name" value="Peptidase_C1A"/>
</dbReference>
<dbReference type="InterPro" id="IPR000668">
    <property type="entry name" value="Peptidase_C1A_C"/>
</dbReference>
<evidence type="ECO:0000256" key="7">
    <source>
        <dbReference type="SAM" id="SignalP"/>
    </source>
</evidence>
<dbReference type="PROSITE" id="PS00639">
    <property type="entry name" value="THIOL_PROTEASE_HIS"/>
    <property type="match status" value="1"/>
</dbReference>
<dbReference type="PROSITE" id="PS00139">
    <property type="entry name" value="THIOL_PROTEASE_CYS"/>
    <property type="match status" value="1"/>
</dbReference>
<comment type="similarity">
    <text evidence="1">Belongs to the peptidase C1 family.</text>
</comment>
<keyword evidence="7" id="KW-0732">Signal</keyword>
<evidence type="ECO:0000256" key="2">
    <source>
        <dbReference type="ARBA" id="ARBA00022670"/>
    </source>
</evidence>
<dbReference type="SMART" id="SM00848">
    <property type="entry name" value="Inhibitor_I29"/>
    <property type="match status" value="1"/>
</dbReference>
<dbReference type="SUPFAM" id="SSF54001">
    <property type="entry name" value="Cysteine proteinases"/>
    <property type="match status" value="1"/>
</dbReference>
<dbReference type="FunFam" id="3.90.70.10:FF:000068">
    <property type="entry name" value="Cysteine protease 1"/>
    <property type="match status" value="1"/>
</dbReference>
<dbReference type="Proteomes" id="UP001177140">
    <property type="component" value="Unassembled WGS sequence"/>
</dbReference>
<evidence type="ECO:0000256" key="5">
    <source>
        <dbReference type="ARBA" id="ARBA00023157"/>
    </source>
</evidence>
<evidence type="ECO:0000313" key="11">
    <source>
        <dbReference type="Proteomes" id="UP001177140"/>
    </source>
</evidence>
<evidence type="ECO:0000256" key="6">
    <source>
        <dbReference type="SAM" id="MobiDB-lite"/>
    </source>
</evidence>
<dbReference type="InterPro" id="IPR039417">
    <property type="entry name" value="Peptidase_C1A_papain-like"/>
</dbReference>
<evidence type="ECO:0000313" key="10">
    <source>
        <dbReference type="EMBL" id="MCL7028206.1"/>
    </source>
</evidence>
<gene>
    <name evidence="10" type="ORF">MKW94_007290</name>
</gene>